<sequence>MLGCVVSLTSSHLSGSTIRDVNTVGCVLCSNSSFSSLLPSPNTDTNAEPSIILDGYSTLQYQDGTPYSFTESSGTAASSAVFSHCRFTGDNYQSNVRPLTFNEYPGTVSILSCSFENIVYTSTLREGGGAVRVVRQTQFGATSFTAKSSNFTSCSSRIVRRIRQEDSCLATNGGGGLIIDGAIDVSVVDTKFEHCAFTDSNDSTFGGGLSVIGWMTLIVERCRFIQCSSRHTGGAIDLDHLADLNISDTLVQDCHSGATGAIFVFRIGASEHLSFSHVLFDGNSVGDDTSFFVDNLGFGANASKPRFPDVNIIGLSSTVLPKLTFDDCFTTASSDSSGMVIGGDMETFYKDPERKWDPEFDKIGPLLTAEPTASVNKETGKIELEMKGKTPPISQEYEVTVADKRGTETRFRMLFSDGTGSLVSGSESRLEYNKKFTITSIVGVVPQSSSSRMTNDIEVPVAAWPFNLEVTPDFLTFTTPRLPPSVVSASLVALTVSLPPTLVIVCGVVAGLIYGFATR</sequence>
<feature type="transmembrane region" description="Helical" evidence="1">
    <location>
        <begin position="491"/>
        <end position="517"/>
    </location>
</feature>
<keyword evidence="1" id="KW-0472">Membrane</keyword>
<comment type="caution">
    <text evidence="2">The sequence shown here is derived from an EMBL/GenBank/DDBJ whole genome shotgun (WGS) entry which is preliminary data.</text>
</comment>
<keyword evidence="1" id="KW-1133">Transmembrane helix</keyword>
<dbReference type="EMBL" id="JARBJD010000117">
    <property type="protein sequence ID" value="KAK2951500.1"/>
    <property type="molecule type" value="Genomic_DNA"/>
</dbReference>
<evidence type="ECO:0000256" key="1">
    <source>
        <dbReference type="SAM" id="Phobius"/>
    </source>
</evidence>
<dbReference type="SUPFAM" id="SSF51126">
    <property type="entry name" value="Pectin lyase-like"/>
    <property type="match status" value="1"/>
</dbReference>
<accession>A0ABQ9XJ70</accession>
<dbReference type="Proteomes" id="UP001281761">
    <property type="component" value="Unassembled WGS sequence"/>
</dbReference>
<proteinExistence type="predicted"/>
<keyword evidence="3" id="KW-1185">Reference proteome</keyword>
<evidence type="ECO:0008006" key="4">
    <source>
        <dbReference type="Google" id="ProtNLM"/>
    </source>
</evidence>
<dbReference type="InterPro" id="IPR011050">
    <property type="entry name" value="Pectin_lyase_fold/virulence"/>
</dbReference>
<organism evidence="2 3">
    <name type="scientific">Blattamonas nauphoetae</name>
    <dbReference type="NCBI Taxonomy" id="2049346"/>
    <lineage>
        <taxon>Eukaryota</taxon>
        <taxon>Metamonada</taxon>
        <taxon>Preaxostyla</taxon>
        <taxon>Oxymonadida</taxon>
        <taxon>Blattamonas</taxon>
    </lineage>
</organism>
<name>A0ABQ9XJ70_9EUKA</name>
<keyword evidence="1" id="KW-0812">Transmembrane</keyword>
<evidence type="ECO:0000313" key="3">
    <source>
        <dbReference type="Proteomes" id="UP001281761"/>
    </source>
</evidence>
<protein>
    <recommendedName>
        <fullName evidence="4">Right handed beta helix domain-containing protein</fullName>
    </recommendedName>
</protein>
<reference evidence="2 3" key="1">
    <citation type="journal article" date="2022" name="bioRxiv">
        <title>Genomics of Preaxostyla Flagellates Illuminates Evolutionary Transitions and the Path Towards Mitochondrial Loss.</title>
        <authorList>
            <person name="Novak L.V.F."/>
            <person name="Treitli S.C."/>
            <person name="Pyrih J."/>
            <person name="Halakuc P."/>
            <person name="Pipaliya S.V."/>
            <person name="Vacek V."/>
            <person name="Brzon O."/>
            <person name="Soukal P."/>
            <person name="Eme L."/>
            <person name="Dacks J.B."/>
            <person name="Karnkowska A."/>
            <person name="Elias M."/>
            <person name="Hampl V."/>
        </authorList>
    </citation>
    <scope>NUCLEOTIDE SEQUENCE [LARGE SCALE GENOMIC DNA]</scope>
    <source>
        <strain evidence="2">NAU3</strain>
        <tissue evidence="2">Gut</tissue>
    </source>
</reference>
<gene>
    <name evidence="2" type="ORF">BLNAU_13522</name>
</gene>
<evidence type="ECO:0000313" key="2">
    <source>
        <dbReference type="EMBL" id="KAK2951500.1"/>
    </source>
</evidence>